<dbReference type="AlphaFoldDB" id="A0A1I0VRY0"/>
<proteinExistence type="predicted"/>
<protein>
    <recommendedName>
        <fullName evidence="3">LysM domain-containing protein</fullName>
    </recommendedName>
</protein>
<dbReference type="OrthoDB" id="9809850at2"/>
<gene>
    <name evidence="1" type="ORF">SAMN05421688_0860</name>
</gene>
<keyword evidence="2" id="KW-1185">Reference proteome</keyword>
<reference evidence="1 2" key="1">
    <citation type="submission" date="2016-10" db="EMBL/GenBank/DDBJ databases">
        <authorList>
            <person name="de Groot N.N."/>
        </authorList>
    </citation>
    <scope>NUCLEOTIDE SEQUENCE [LARGE SCALE GENOMIC DNA]</scope>
    <source>
        <strain evidence="1 2">DSM 29316</strain>
    </source>
</reference>
<evidence type="ECO:0000313" key="1">
    <source>
        <dbReference type="EMBL" id="SFA78436.1"/>
    </source>
</evidence>
<evidence type="ECO:0000313" key="2">
    <source>
        <dbReference type="Proteomes" id="UP000198796"/>
    </source>
</evidence>
<name>A0A1I0VRY0_9RHOB</name>
<evidence type="ECO:0008006" key="3">
    <source>
        <dbReference type="Google" id="ProtNLM"/>
    </source>
</evidence>
<dbReference type="STRING" id="871651.SAMN05421688_0860"/>
<sequence>MFRSTSRYANLPTVPAIGADGQEVMAVKLRVLPDTRGVPRMVRSGNLLDVMAHELFGDGTRFWHIADANTELEANTLVARDGRVIRVPEN</sequence>
<dbReference type="Proteomes" id="UP000198796">
    <property type="component" value="Unassembled WGS sequence"/>
</dbReference>
<organism evidence="1 2">
    <name type="scientific">Poseidonocella pacifica</name>
    <dbReference type="NCBI Taxonomy" id="871651"/>
    <lineage>
        <taxon>Bacteria</taxon>
        <taxon>Pseudomonadati</taxon>
        <taxon>Pseudomonadota</taxon>
        <taxon>Alphaproteobacteria</taxon>
        <taxon>Rhodobacterales</taxon>
        <taxon>Roseobacteraceae</taxon>
        <taxon>Poseidonocella</taxon>
    </lineage>
</organism>
<dbReference type="EMBL" id="FOJU01000001">
    <property type="protein sequence ID" value="SFA78436.1"/>
    <property type="molecule type" value="Genomic_DNA"/>
</dbReference>
<accession>A0A1I0VRY0</accession>
<dbReference type="RefSeq" id="WP_092060873.1">
    <property type="nucleotide sequence ID" value="NZ_FOJU01000001.1"/>
</dbReference>